<protein>
    <submittedName>
        <fullName evidence="2">Uncharacterized protein</fullName>
    </submittedName>
</protein>
<evidence type="ECO:0000256" key="1">
    <source>
        <dbReference type="SAM" id="MobiDB-lite"/>
    </source>
</evidence>
<dbReference type="HOGENOM" id="CLU_420922_0_0_1"/>
<dbReference type="OrthoDB" id="3357948at2759"/>
<accession>M5GCW2</accession>
<dbReference type="GeneID" id="63683111"/>
<keyword evidence="3" id="KW-1185">Reference proteome</keyword>
<name>M5GCW2_DACPD</name>
<feature type="region of interest" description="Disordered" evidence="1">
    <location>
        <begin position="418"/>
        <end position="438"/>
    </location>
</feature>
<gene>
    <name evidence="2" type="ORF">DACRYDRAFT_105160</name>
</gene>
<proteinExistence type="predicted"/>
<feature type="compositionally biased region" description="Basic and acidic residues" evidence="1">
    <location>
        <begin position="474"/>
        <end position="489"/>
    </location>
</feature>
<evidence type="ECO:0000313" key="2">
    <source>
        <dbReference type="EMBL" id="EJU04092.1"/>
    </source>
</evidence>
<feature type="compositionally biased region" description="Polar residues" evidence="1">
    <location>
        <begin position="380"/>
        <end position="398"/>
    </location>
</feature>
<dbReference type="AlphaFoldDB" id="M5GCW2"/>
<reference evidence="2 3" key="1">
    <citation type="journal article" date="2012" name="Science">
        <title>The Paleozoic origin of enzymatic lignin decomposition reconstructed from 31 fungal genomes.</title>
        <authorList>
            <person name="Floudas D."/>
            <person name="Binder M."/>
            <person name="Riley R."/>
            <person name="Barry K."/>
            <person name="Blanchette R.A."/>
            <person name="Henrissat B."/>
            <person name="Martinez A.T."/>
            <person name="Otillar R."/>
            <person name="Spatafora J.W."/>
            <person name="Yadav J.S."/>
            <person name="Aerts A."/>
            <person name="Benoit I."/>
            <person name="Boyd A."/>
            <person name="Carlson A."/>
            <person name="Copeland A."/>
            <person name="Coutinho P.M."/>
            <person name="de Vries R.P."/>
            <person name="Ferreira P."/>
            <person name="Findley K."/>
            <person name="Foster B."/>
            <person name="Gaskell J."/>
            <person name="Glotzer D."/>
            <person name="Gorecki P."/>
            <person name="Heitman J."/>
            <person name="Hesse C."/>
            <person name="Hori C."/>
            <person name="Igarashi K."/>
            <person name="Jurgens J.A."/>
            <person name="Kallen N."/>
            <person name="Kersten P."/>
            <person name="Kohler A."/>
            <person name="Kuees U."/>
            <person name="Kumar T.K.A."/>
            <person name="Kuo A."/>
            <person name="LaButti K."/>
            <person name="Larrondo L.F."/>
            <person name="Lindquist E."/>
            <person name="Ling A."/>
            <person name="Lombard V."/>
            <person name="Lucas S."/>
            <person name="Lundell T."/>
            <person name="Martin R."/>
            <person name="McLaughlin D.J."/>
            <person name="Morgenstern I."/>
            <person name="Morin E."/>
            <person name="Murat C."/>
            <person name="Nagy L.G."/>
            <person name="Nolan M."/>
            <person name="Ohm R.A."/>
            <person name="Patyshakuliyeva A."/>
            <person name="Rokas A."/>
            <person name="Ruiz-Duenas F.J."/>
            <person name="Sabat G."/>
            <person name="Salamov A."/>
            <person name="Samejima M."/>
            <person name="Schmutz J."/>
            <person name="Slot J.C."/>
            <person name="St John F."/>
            <person name="Stenlid J."/>
            <person name="Sun H."/>
            <person name="Sun S."/>
            <person name="Syed K."/>
            <person name="Tsang A."/>
            <person name="Wiebenga A."/>
            <person name="Young D."/>
            <person name="Pisabarro A."/>
            <person name="Eastwood D.C."/>
            <person name="Martin F."/>
            <person name="Cullen D."/>
            <person name="Grigoriev I.V."/>
            <person name="Hibbett D.S."/>
        </authorList>
    </citation>
    <scope>NUCLEOTIDE SEQUENCE [LARGE SCALE GENOMIC DNA]</scope>
    <source>
        <strain evidence="2 3">DJM-731 SS1</strain>
    </source>
</reference>
<feature type="region of interest" description="Disordered" evidence="1">
    <location>
        <begin position="197"/>
        <end position="216"/>
    </location>
</feature>
<dbReference type="EMBL" id="JH795858">
    <property type="protein sequence ID" value="EJU04092.1"/>
    <property type="molecule type" value="Genomic_DNA"/>
</dbReference>
<feature type="region of interest" description="Disordered" evidence="1">
    <location>
        <begin position="474"/>
        <end position="502"/>
    </location>
</feature>
<sequence>MSEQEGVGYLASPGLSNGLSITESNSRRLSGLSHQLRDPSLSRPSVVSIAITRHTASFSSCYTTPGVAPPVLTISDLPQPVLSSYHTQAVRSKGPPLQWGATPRAAVPDSLLHLPAAHPVRKSSVTFVDDRRPSLPISIPASSVGGYSRRGSAIDPNFDFSRSEPGPSHLSQPWDFDFDDMLAHGGFLLGGYSAPPGTSDHVRSSQGPDSTDGPDPFLSMVAADDPEYAASKIAWSIRLKTTVDTEPSFGRTAAIWTCPLLGTYRISQLSKPEPSGLCIYITSLGVSTSDSVFPTVRVLMNVSKDTSIFFQHTLSEFEGTVKAVDCEDGIMLASRALHEEVYLQRQREELASRAVTAVIELPGISGETQRIPPKLKKRPSSISRLGQSSTGDSVYRSRPQQANLMDFVKRAFKFPPPILPDSRAPPSPTALSPVLSRPSVSTLTEQKLMKEPQPFTMLMDVGPEDVCMIVSFRSEKTNDKQHPDSRDALVDPNAKNPQNQEGGMSTAHLLICYVPWVITSSIPMSPAQELRHQHFNEDLAAFYAKFRSYRILARPIQQDELPVPQRSSPPKSRSQRRVPLQLIGFCESPLQGVEFVPETLREVGLTKMKEADGVWHQYPEEWKNTVVTPGGRQAMHMIWAGCVALSGLGRI</sequence>
<feature type="region of interest" description="Disordered" evidence="1">
    <location>
        <begin position="368"/>
        <end position="398"/>
    </location>
</feature>
<dbReference type="RefSeq" id="XP_040630986.1">
    <property type="nucleotide sequence ID" value="XM_040768049.1"/>
</dbReference>
<organism evidence="2 3">
    <name type="scientific">Dacryopinax primogenitus (strain DJM 731)</name>
    <name type="common">Brown rot fungus</name>
    <dbReference type="NCBI Taxonomy" id="1858805"/>
    <lineage>
        <taxon>Eukaryota</taxon>
        <taxon>Fungi</taxon>
        <taxon>Dikarya</taxon>
        <taxon>Basidiomycota</taxon>
        <taxon>Agaricomycotina</taxon>
        <taxon>Dacrymycetes</taxon>
        <taxon>Dacrymycetales</taxon>
        <taxon>Dacrymycetaceae</taxon>
        <taxon>Dacryopinax</taxon>
    </lineage>
</organism>
<evidence type="ECO:0000313" key="3">
    <source>
        <dbReference type="Proteomes" id="UP000030653"/>
    </source>
</evidence>
<feature type="compositionally biased region" description="Pro residues" evidence="1">
    <location>
        <begin position="418"/>
        <end position="428"/>
    </location>
</feature>
<dbReference type="Proteomes" id="UP000030653">
    <property type="component" value="Unassembled WGS sequence"/>
</dbReference>